<dbReference type="Pfam" id="PF00047">
    <property type="entry name" value="ig"/>
    <property type="match status" value="1"/>
</dbReference>
<dbReference type="GO" id="GO:0032589">
    <property type="term" value="C:neuron projection membrane"/>
    <property type="evidence" value="ECO:0007669"/>
    <property type="project" value="TreeGrafter"/>
</dbReference>
<proteinExistence type="predicted"/>
<sequence length="382" mass="43351">MLLQLVYFPDDCEDIEYDDEESDAEEDQLEERSYDSASEQNISDTEQELDGPFFIGKDKITMWKKHQSPKHVRTRAENLVKQLPDPKAATKKLTDPLDIWKYFITEDILKGIVDHTNEHISASAANFSRERDTARTNIYETQALFGLLYMAGVLKSSRLNVRELYSTKGTGVEIFRLVSWVRHRDIHLLTVGRYTYTSDQRFEAIHSPHTEEWTLRIRYPQRKDSGIYECQISTTPPIGHPIHLTVVEPITEILGGPDLFINMGSTINLTCHVRYAPEPPPTMSWAHNAQTINFDSPRGGISLVTEKGYITTTRLLIQKAVQADSGLYTCDPSNANSASVRVHILNGEHPAAMHHGGCRSSLQSKLLVLLNLFLLLFLRTPT</sequence>
<dbReference type="EMBL" id="JASPKY010000006">
    <property type="protein sequence ID" value="KAK9754569.1"/>
    <property type="molecule type" value="Genomic_DNA"/>
</dbReference>
<evidence type="ECO:0000256" key="1">
    <source>
        <dbReference type="SAM" id="MobiDB-lite"/>
    </source>
</evidence>
<dbReference type="FunFam" id="2.60.40.10:FF:000533">
    <property type="entry name" value="Uncharacterized protein, isoform A"/>
    <property type="match status" value="1"/>
</dbReference>
<dbReference type="InterPro" id="IPR003599">
    <property type="entry name" value="Ig_sub"/>
</dbReference>
<dbReference type="Proteomes" id="UP001458880">
    <property type="component" value="Unassembled WGS sequence"/>
</dbReference>
<dbReference type="InterPro" id="IPR036179">
    <property type="entry name" value="Ig-like_dom_sf"/>
</dbReference>
<accession>A0AAW1N636</accession>
<feature type="compositionally biased region" description="Acidic residues" evidence="1">
    <location>
        <begin position="12"/>
        <end position="29"/>
    </location>
</feature>
<dbReference type="SUPFAM" id="SSF48726">
    <property type="entry name" value="Immunoglobulin"/>
    <property type="match status" value="2"/>
</dbReference>
<dbReference type="SMART" id="SM00408">
    <property type="entry name" value="IGc2"/>
    <property type="match status" value="1"/>
</dbReference>
<dbReference type="SMART" id="SM00409">
    <property type="entry name" value="IG"/>
    <property type="match status" value="2"/>
</dbReference>
<dbReference type="GO" id="GO:0050808">
    <property type="term" value="P:synapse organization"/>
    <property type="evidence" value="ECO:0007669"/>
    <property type="project" value="TreeGrafter"/>
</dbReference>
<dbReference type="InterPro" id="IPR037448">
    <property type="entry name" value="Zig-8"/>
</dbReference>
<feature type="region of interest" description="Disordered" evidence="1">
    <location>
        <begin position="12"/>
        <end position="48"/>
    </location>
</feature>
<dbReference type="InterPro" id="IPR013783">
    <property type="entry name" value="Ig-like_fold"/>
</dbReference>
<protein>
    <submittedName>
        <fullName evidence="3">Immunoglobulin domain</fullName>
    </submittedName>
</protein>
<feature type="compositionally biased region" description="Polar residues" evidence="1">
    <location>
        <begin position="35"/>
        <end position="44"/>
    </location>
</feature>
<dbReference type="PANTHER" id="PTHR23279:SF5">
    <property type="entry name" value="DEFECTIVE PROBOSCIS EXTENSION RESPONSE 8, ISOFORM A"/>
    <property type="match status" value="1"/>
</dbReference>
<dbReference type="InterPro" id="IPR029526">
    <property type="entry name" value="PGBD"/>
</dbReference>
<name>A0AAW1N636_POPJA</name>
<gene>
    <name evidence="3" type="ORF">QE152_g1153</name>
</gene>
<organism evidence="3 4">
    <name type="scientific">Popillia japonica</name>
    <name type="common">Japanese beetle</name>
    <dbReference type="NCBI Taxonomy" id="7064"/>
    <lineage>
        <taxon>Eukaryota</taxon>
        <taxon>Metazoa</taxon>
        <taxon>Ecdysozoa</taxon>
        <taxon>Arthropoda</taxon>
        <taxon>Hexapoda</taxon>
        <taxon>Insecta</taxon>
        <taxon>Pterygota</taxon>
        <taxon>Neoptera</taxon>
        <taxon>Endopterygota</taxon>
        <taxon>Coleoptera</taxon>
        <taxon>Polyphaga</taxon>
        <taxon>Scarabaeiformia</taxon>
        <taxon>Scarabaeidae</taxon>
        <taxon>Rutelinae</taxon>
        <taxon>Popillia</taxon>
    </lineage>
</organism>
<dbReference type="Pfam" id="PF13843">
    <property type="entry name" value="DDE_Tnp_1_7"/>
    <property type="match status" value="1"/>
</dbReference>
<evidence type="ECO:0000313" key="3">
    <source>
        <dbReference type="EMBL" id="KAK9754569.1"/>
    </source>
</evidence>
<evidence type="ECO:0000259" key="2">
    <source>
        <dbReference type="PROSITE" id="PS50835"/>
    </source>
</evidence>
<feature type="domain" description="Ig-like" evidence="2">
    <location>
        <begin position="249"/>
        <end position="341"/>
    </location>
</feature>
<reference evidence="3 4" key="1">
    <citation type="journal article" date="2024" name="BMC Genomics">
        <title>De novo assembly and annotation of Popillia japonica's genome with initial clues to its potential as an invasive pest.</title>
        <authorList>
            <person name="Cucini C."/>
            <person name="Boschi S."/>
            <person name="Funari R."/>
            <person name="Cardaioli E."/>
            <person name="Iannotti N."/>
            <person name="Marturano G."/>
            <person name="Paoli F."/>
            <person name="Bruttini M."/>
            <person name="Carapelli A."/>
            <person name="Frati F."/>
            <person name="Nardi F."/>
        </authorList>
    </citation>
    <scope>NUCLEOTIDE SEQUENCE [LARGE SCALE GENOMIC DNA]</scope>
    <source>
        <strain evidence="3">DMR45628</strain>
    </source>
</reference>
<evidence type="ECO:0000313" key="4">
    <source>
        <dbReference type="Proteomes" id="UP001458880"/>
    </source>
</evidence>
<dbReference type="PROSITE" id="PS50835">
    <property type="entry name" value="IG_LIKE"/>
    <property type="match status" value="1"/>
</dbReference>
<dbReference type="InterPro" id="IPR007110">
    <property type="entry name" value="Ig-like_dom"/>
</dbReference>
<dbReference type="InterPro" id="IPR003598">
    <property type="entry name" value="Ig_sub2"/>
</dbReference>
<dbReference type="InterPro" id="IPR013151">
    <property type="entry name" value="Immunoglobulin_dom"/>
</dbReference>
<dbReference type="Gene3D" id="2.60.40.10">
    <property type="entry name" value="Immunoglobulins"/>
    <property type="match status" value="2"/>
</dbReference>
<dbReference type="AlphaFoldDB" id="A0AAW1N636"/>
<dbReference type="PANTHER" id="PTHR23279">
    <property type="entry name" value="DEFECTIVE PROBOSCIS EXTENSION RESPONSE DPR -RELATED"/>
    <property type="match status" value="1"/>
</dbReference>
<keyword evidence="4" id="KW-1185">Reference proteome</keyword>
<comment type="caution">
    <text evidence="3">The sequence shown here is derived from an EMBL/GenBank/DDBJ whole genome shotgun (WGS) entry which is preliminary data.</text>
</comment>